<gene>
    <name evidence="7" type="ORF">AB1Y20_000399</name>
</gene>
<feature type="domain" description="FYVE-type" evidence="6">
    <location>
        <begin position="23"/>
        <end position="78"/>
    </location>
</feature>
<dbReference type="PANTHER" id="PTHR39490">
    <property type="entry name" value="ARRESTIN DOMAIN-CONTAINING PROTEIN D"/>
    <property type="match status" value="1"/>
</dbReference>
<evidence type="ECO:0000256" key="3">
    <source>
        <dbReference type="ARBA" id="ARBA00022833"/>
    </source>
</evidence>
<dbReference type="InterPro" id="IPR013083">
    <property type="entry name" value="Znf_RING/FYVE/PHD"/>
</dbReference>
<evidence type="ECO:0000256" key="4">
    <source>
        <dbReference type="PROSITE-ProRule" id="PRU00091"/>
    </source>
</evidence>
<reference evidence="7 8" key="1">
    <citation type="journal article" date="2024" name="Science">
        <title>Giant polyketide synthase enzymes in the biosynthesis of giant marine polyether toxins.</title>
        <authorList>
            <person name="Fallon T.R."/>
            <person name="Shende V.V."/>
            <person name="Wierzbicki I.H."/>
            <person name="Pendleton A.L."/>
            <person name="Watervoot N.F."/>
            <person name="Auber R.P."/>
            <person name="Gonzalez D.J."/>
            <person name="Wisecaver J.H."/>
            <person name="Moore B.S."/>
        </authorList>
    </citation>
    <scope>NUCLEOTIDE SEQUENCE [LARGE SCALE GENOMIC DNA]</scope>
    <source>
        <strain evidence="7 8">12B1</strain>
    </source>
</reference>
<protein>
    <recommendedName>
        <fullName evidence="6">FYVE-type domain-containing protein</fullName>
    </recommendedName>
</protein>
<dbReference type="PANTHER" id="PTHR39490:SF8">
    <property type="entry name" value="ZINC FINGER FYVE DOMAIN-CONTAINING PROTEIN 21"/>
    <property type="match status" value="1"/>
</dbReference>
<dbReference type="InterPro" id="IPR052113">
    <property type="entry name" value="FYVE-type_Zinc_Finger"/>
</dbReference>
<dbReference type="SUPFAM" id="SSF57903">
    <property type="entry name" value="FYVE/PHD zinc finger"/>
    <property type="match status" value="1"/>
</dbReference>
<evidence type="ECO:0000256" key="5">
    <source>
        <dbReference type="SAM" id="MobiDB-lite"/>
    </source>
</evidence>
<sequence>MDSLLHLPVFCCKAVPLPHWVPDSQLQQCSSCGDAFNPFVRRHHCRCCGSIFCDACSSGRVVLPGFGYLSSVRVCDDCRQFELGQLPLLLAGDVWTKVGEPQQRYLRLSPDQSLLVWTPWRLEEGPLRYSTEDSADVARLTCVSEAPEQRELILWIDSERLTFVADDPKQVHLWAAALSRLLAIIRQRHSYEQLFGGIAAGAESPRTLAVRLPLMDQLLEQRANALMDSKQRALIAQEMQKRQGTNTALGNTNSARHSEQLSS</sequence>
<comment type="caution">
    <text evidence="7">The sequence shown here is derived from an EMBL/GenBank/DDBJ whole genome shotgun (WGS) entry which is preliminary data.</text>
</comment>
<evidence type="ECO:0000256" key="2">
    <source>
        <dbReference type="ARBA" id="ARBA00022771"/>
    </source>
</evidence>
<evidence type="ECO:0000313" key="7">
    <source>
        <dbReference type="EMBL" id="KAL1529452.1"/>
    </source>
</evidence>
<dbReference type="Gene3D" id="3.30.40.10">
    <property type="entry name" value="Zinc/RING finger domain, C3HC4 (zinc finger)"/>
    <property type="match status" value="1"/>
</dbReference>
<dbReference type="SUPFAM" id="SSF50729">
    <property type="entry name" value="PH domain-like"/>
    <property type="match status" value="1"/>
</dbReference>
<evidence type="ECO:0000313" key="8">
    <source>
        <dbReference type="Proteomes" id="UP001515480"/>
    </source>
</evidence>
<feature type="compositionally biased region" description="Polar residues" evidence="5">
    <location>
        <begin position="242"/>
        <end position="255"/>
    </location>
</feature>
<dbReference type="InterPro" id="IPR011011">
    <property type="entry name" value="Znf_FYVE_PHD"/>
</dbReference>
<dbReference type="Proteomes" id="UP001515480">
    <property type="component" value="Unassembled WGS sequence"/>
</dbReference>
<organism evidence="7 8">
    <name type="scientific">Prymnesium parvum</name>
    <name type="common">Toxic golden alga</name>
    <dbReference type="NCBI Taxonomy" id="97485"/>
    <lineage>
        <taxon>Eukaryota</taxon>
        <taxon>Haptista</taxon>
        <taxon>Haptophyta</taxon>
        <taxon>Prymnesiophyceae</taxon>
        <taxon>Prymnesiales</taxon>
        <taxon>Prymnesiaceae</taxon>
        <taxon>Prymnesium</taxon>
    </lineage>
</organism>
<name>A0AB34K802_PRYPA</name>
<keyword evidence="2 4" id="KW-0863">Zinc-finger</keyword>
<dbReference type="Pfam" id="PF01363">
    <property type="entry name" value="FYVE"/>
    <property type="match status" value="1"/>
</dbReference>
<evidence type="ECO:0000259" key="6">
    <source>
        <dbReference type="PROSITE" id="PS50178"/>
    </source>
</evidence>
<dbReference type="GO" id="GO:0008270">
    <property type="term" value="F:zinc ion binding"/>
    <property type="evidence" value="ECO:0007669"/>
    <property type="project" value="UniProtKB-KW"/>
</dbReference>
<dbReference type="EMBL" id="JBGBPQ010000001">
    <property type="protein sequence ID" value="KAL1529452.1"/>
    <property type="molecule type" value="Genomic_DNA"/>
</dbReference>
<dbReference type="SMART" id="SM00064">
    <property type="entry name" value="FYVE"/>
    <property type="match status" value="1"/>
</dbReference>
<keyword evidence="8" id="KW-1185">Reference proteome</keyword>
<feature type="region of interest" description="Disordered" evidence="5">
    <location>
        <begin position="240"/>
        <end position="263"/>
    </location>
</feature>
<dbReference type="PROSITE" id="PS50178">
    <property type="entry name" value="ZF_FYVE"/>
    <property type="match status" value="1"/>
</dbReference>
<proteinExistence type="predicted"/>
<keyword evidence="1" id="KW-0479">Metal-binding</keyword>
<evidence type="ECO:0000256" key="1">
    <source>
        <dbReference type="ARBA" id="ARBA00022723"/>
    </source>
</evidence>
<dbReference type="AlphaFoldDB" id="A0AB34K802"/>
<accession>A0AB34K802</accession>
<dbReference type="InterPro" id="IPR000306">
    <property type="entry name" value="Znf_FYVE"/>
</dbReference>
<keyword evidence="3" id="KW-0862">Zinc</keyword>
<dbReference type="InterPro" id="IPR017455">
    <property type="entry name" value="Znf_FYVE-rel"/>
</dbReference>